<organism evidence="4 5">
    <name type="scientific">Listeria newyorkensis</name>
    <dbReference type="NCBI Taxonomy" id="1497681"/>
    <lineage>
        <taxon>Bacteria</taxon>
        <taxon>Bacillati</taxon>
        <taxon>Bacillota</taxon>
        <taxon>Bacilli</taxon>
        <taxon>Bacillales</taxon>
        <taxon>Listeriaceae</taxon>
        <taxon>Listeria</taxon>
    </lineage>
</organism>
<proteinExistence type="inferred from homology"/>
<evidence type="ECO:0000313" key="5">
    <source>
        <dbReference type="Proteomes" id="UP000236500"/>
    </source>
</evidence>
<keyword evidence="5" id="KW-1185">Reference proteome</keyword>
<feature type="region of interest" description="Disordered" evidence="2">
    <location>
        <begin position="230"/>
        <end position="299"/>
    </location>
</feature>
<evidence type="ECO:0000313" key="4">
    <source>
        <dbReference type="EMBL" id="PNP88958.1"/>
    </source>
</evidence>
<feature type="compositionally biased region" description="Low complexity" evidence="2">
    <location>
        <begin position="237"/>
        <end position="249"/>
    </location>
</feature>
<comment type="similarity">
    <text evidence="1">Belongs to the DnaB/DnaD family.</text>
</comment>
<comment type="caution">
    <text evidence="4">The sequence shown here is derived from an EMBL/GenBank/DDBJ whole genome shotgun (WGS) entry which is preliminary data.</text>
</comment>
<dbReference type="NCBIfam" id="TIGR01446">
    <property type="entry name" value="DnaD_dom"/>
    <property type="match status" value="1"/>
</dbReference>
<dbReference type="InterPro" id="IPR053162">
    <property type="entry name" value="DnaD"/>
</dbReference>
<sequence length="299" mass="34561">MKGAFQMSREVFESDIWTDVAKFRLFFYIVGNAVFSEKGVQKGSVHVGRGQYLRSYRNLREDLTYYDKNAEKKYGLATITRKVDELVSEGRLEIKQTEHGTLFTVCNYTLYQDLNNYKGEGRNSNGTASEQHRNNKKNVNNAKNDLNNIINSESAQQFFQVEFQRPIPSPTEADAIAYMVRDMGENGQDLVIAAMKLAVMKNQKRLSFVEGVLRNWRNAGVTTIEQARAHEQNFRDQQQGKQQYGQRRNNNGRKEVLPDWIDKPEVLPPQQAEPKQKETPEETERKVAEMKRKLKEARA</sequence>
<dbReference type="InterPro" id="IPR006343">
    <property type="entry name" value="DnaB/C_C"/>
</dbReference>
<accession>A0ABX4XIP7</accession>
<dbReference type="Proteomes" id="UP000236500">
    <property type="component" value="Unassembled WGS sequence"/>
</dbReference>
<dbReference type="PANTHER" id="PTHR37293">
    <property type="entry name" value="PHAGE REPLICATION PROTEIN-RELATED"/>
    <property type="match status" value="1"/>
</dbReference>
<name>A0ABX4XIP7_9LIST</name>
<feature type="compositionally biased region" description="Basic and acidic residues" evidence="2">
    <location>
        <begin position="252"/>
        <end position="265"/>
    </location>
</feature>
<dbReference type="SUPFAM" id="SSF158499">
    <property type="entry name" value="DnaD domain-like"/>
    <property type="match status" value="1"/>
</dbReference>
<dbReference type="Pfam" id="PF07261">
    <property type="entry name" value="DnaB_2"/>
    <property type="match status" value="1"/>
</dbReference>
<dbReference type="Gene3D" id="1.10.10.630">
    <property type="entry name" value="DnaD domain-like"/>
    <property type="match status" value="1"/>
</dbReference>
<dbReference type="PANTHER" id="PTHR37293:SF5">
    <property type="entry name" value="DNA REPLICATION PROTEIN"/>
    <property type="match status" value="1"/>
</dbReference>
<evidence type="ECO:0000256" key="1">
    <source>
        <dbReference type="ARBA" id="ARBA00093462"/>
    </source>
</evidence>
<protein>
    <recommendedName>
        <fullName evidence="3">DnaB/C C-terminal domain-containing protein</fullName>
    </recommendedName>
</protein>
<evidence type="ECO:0000259" key="3">
    <source>
        <dbReference type="Pfam" id="PF07261"/>
    </source>
</evidence>
<feature type="compositionally biased region" description="Basic and acidic residues" evidence="2">
    <location>
        <begin position="274"/>
        <end position="299"/>
    </location>
</feature>
<reference evidence="4 5" key="1">
    <citation type="submission" date="2016-11" db="EMBL/GenBank/DDBJ databases">
        <title>Whole Genome Sequence of Listeria newyorkensis.</title>
        <authorList>
            <person name="Frink S."/>
            <person name="Morales C."/>
            <person name="Kiang D."/>
        </authorList>
    </citation>
    <scope>NUCLEOTIDE SEQUENCE [LARGE SCALE GENOMIC DNA]</scope>
    <source>
        <strain evidence="4 5">F1604011-044</strain>
    </source>
</reference>
<feature type="region of interest" description="Disordered" evidence="2">
    <location>
        <begin position="121"/>
        <end position="143"/>
    </location>
</feature>
<feature type="domain" description="DnaB/C C-terminal" evidence="3">
    <location>
        <begin position="157"/>
        <end position="231"/>
    </location>
</feature>
<dbReference type="EMBL" id="MPDH01000020">
    <property type="protein sequence ID" value="PNP88958.1"/>
    <property type="molecule type" value="Genomic_DNA"/>
</dbReference>
<evidence type="ECO:0000256" key="2">
    <source>
        <dbReference type="SAM" id="MobiDB-lite"/>
    </source>
</evidence>
<dbReference type="InterPro" id="IPR034829">
    <property type="entry name" value="DnaD-like_sf"/>
</dbReference>
<gene>
    <name evidence="4" type="ORF">BMT55_13890</name>
</gene>